<evidence type="ECO:0000313" key="3">
    <source>
        <dbReference type="Proteomes" id="UP001223214"/>
    </source>
</evidence>
<accession>A0AAP4D1E9</accession>
<dbReference type="InterPro" id="IPR050706">
    <property type="entry name" value="Cyclic-di-GMP_PDE-like"/>
</dbReference>
<feature type="domain" description="EAL" evidence="1">
    <location>
        <begin position="232"/>
        <end position="482"/>
    </location>
</feature>
<dbReference type="SUPFAM" id="SSF141868">
    <property type="entry name" value="EAL domain-like"/>
    <property type="match status" value="1"/>
</dbReference>
<dbReference type="SUPFAM" id="SSF46894">
    <property type="entry name" value="C-terminal effector domain of the bipartite response regulators"/>
    <property type="match status" value="1"/>
</dbReference>
<sequence length="482" mass="54893">MACEALIYYPNPIKHKFVITPCGFTWQGYDMLLARDAIRSSRIMTQGDTATEREVNDICGDADRCISVFLKGDLPTILLTLKKSISLLNALPCSVTMTIYCSLPATWIYRMVLSLIKDRYKLKTIRIASLSHSCEDILHNDFPRLEDAVRLDEMLTGNLAKGLTSRELDVVLNAYRGISVKQQSEMYGLDVKTIYTHRTEGLRKLQFIQPWLKDVSFIRISADPADVESEKHSDRQSELIRALMRREIFPVYQVITDGNKKVVGFEILLRWDRNGEILKPVSFLTDLHDKKIWLQMTALVIDAAVKGINKYNGKYYFSVNIPPELAGGNALPDMAKKAVELLSNVAWAEKLVFEFAETIDVTQNKEIPFAMQRIRDTGCRLFLDDCFSSDYAMFPVRQIRFDGLKLDRDLVDKFSANEDDYSLIKAIQFYSDMTGGACVAEGVDSEDKFEKLAAAGVKSFQGYYLSKAVREKDLDRMIRQFS</sequence>
<dbReference type="InterPro" id="IPR016032">
    <property type="entry name" value="Sig_transdc_resp-reg_C-effctor"/>
</dbReference>
<organism evidence="2 3">
    <name type="scientific">Lelliottia wanjuensis</name>
    <dbReference type="NCBI Taxonomy" id="3050585"/>
    <lineage>
        <taxon>Bacteria</taxon>
        <taxon>Pseudomonadati</taxon>
        <taxon>Pseudomonadota</taxon>
        <taxon>Gammaproteobacteria</taxon>
        <taxon>Enterobacterales</taxon>
        <taxon>Enterobacteriaceae</taxon>
        <taxon>Lelliottia</taxon>
    </lineage>
</organism>
<dbReference type="Pfam" id="PF00563">
    <property type="entry name" value="EAL"/>
    <property type="match status" value="1"/>
</dbReference>
<gene>
    <name evidence="2" type="ORF">QQF32_03135</name>
</gene>
<dbReference type="PANTHER" id="PTHR33121">
    <property type="entry name" value="CYCLIC DI-GMP PHOSPHODIESTERASE PDEF"/>
    <property type="match status" value="1"/>
</dbReference>
<dbReference type="EMBL" id="JASSOM010000005">
    <property type="protein sequence ID" value="MDK9362198.1"/>
    <property type="molecule type" value="Genomic_DNA"/>
</dbReference>
<dbReference type="Proteomes" id="UP001223214">
    <property type="component" value="Unassembled WGS sequence"/>
</dbReference>
<evidence type="ECO:0000313" key="2">
    <source>
        <dbReference type="EMBL" id="MDK9362198.1"/>
    </source>
</evidence>
<dbReference type="CDD" id="cd01948">
    <property type="entry name" value="EAL"/>
    <property type="match status" value="1"/>
</dbReference>
<dbReference type="PANTHER" id="PTHR33121:SF71">
    <property type="entry name" value="OXYGEN SENSOR PROTEIN DOSP"/>
    <property type="match status" value="1"/>
</dbReference>
<dbReference type="AlphaFoldDB" id="A0AAP4D1E9"/>
<reference evidence="2 3" key="1">
    <citation type="submission" date="2023-06" db="EMBL/GenBank/DDBJ databases">
        <title>Identification and characterization of antibiotic-resistant Gram-negative bacteria.</title>
        <authorList>
            <person name="Cho G.-S."/>
            <person name="Lee J."/>
            <person name="Tai E."/>
            <person name="Jeong S."/>
            <person name="Kim I."/>
            <person name="Kim B.-E."/>
            <person name="Jeong M.-I."/>
            <person name="Oh K.-K."/>
            <person name="Franz C.M.A.P."/>
        </authorList>
    </citation>
    <scope>NUCLEOTIDE SEQUENCE [LARGE SCALE GENOMIC DNA]</scope>
    <source>
        <strain evidence="2 3">V106_12</strain>
    </source>
</reference>
<dbReference type="Gene3D" id="3.20.20.450">
    <property type="entry name" value="EAL domain"/>
    <property type="match status" value="1"/>
</dbReference>
<proteinExistence type="predicted"/>
<name>A0AAP4D1E9_9ENTR</name>
<dbReference type="RefSeq" id="WP_285150212.1">
    <property type="nucleotide sequence ID" value="NZ_JASSOM010000005.1"/>
</dbReference>
<evidence type="ECO:0000259" key="1">
    <source>
        <dbReference type="PROSITE" id="PS50883"/>
    </source>
</evidence>
<dbReference type="PROSITE" id="PS50883">
    <property type="entry name" value="EAL"/>
    <property type="match status" value="1"/>
</dbReference>
<dbReference type="InterPro" id="IPR035919">
    <property type="entry name" value="EAL_sf"/>
</dbReference>
<dbReference type="GO" id="GO:0003677">
    <property type="term" value="F:DNA binding"/>
    <property type="evidence" value="ECO:0007669"/>
    <property type="project" value="InterPro"/>
</dbReference>
<comment type="caution">
    <text evidence="2">The sequence shown here is derived from an EMBL/GenBank/DDBJ whole genome shotgun (WGS) entry which is preliminary data.</text>
</comment>
<protein>
    <submittedName>
        <fullName evidence="2">EAL domain-containing protein</fullName>
    </submittedName>
</protein>
<dbReference type="InterPro" id="IPR001633">
    <property type="entry name" value="EAL_dom"/>
</dbReference>
<dbReference type="SMART" id="SM00052">
    <property type="entry name" value="EAL"/>
    <property type="match status" value="1"/>
</dbReference>
<keyword evidence="3" id="KW-1185">Reference proteome</keyword>
<dbReference type="GO" id="GO:0071111">
    <property type="term" value="F:cyclic-guanylate-specific phosphodiesterase activity"/>
    <property type="evidence" value="ECO:0007669"/>
    <property type="project" value="InterPro"/>
</dbReference>
<dbReference type="GO" id="GO:0006355">
    <property type="term" value="P:regulation of DNA-templated transcription"/>
    <property type="evidence" value="ECO:0007669"/>
    <property type="project" value="InterPro"/>
</dbReference>